<dbReference type="EMBL" id="JALGBH010000001">
    <property type="protein sequence ID" value="MCJ0741813.1"/>
    <property type="molecule type" value="Genomic_DNA"/>
</dbReference>
<accession>A0ABS9ZTH3</accession>
<reference evidence="2" key="1">
    <citation type="submission" date="2022-03" db="EMBL/GenBank/DDBJ databases">
        <authorList>
            <person name="Woo C.Y."/>
        </authorList>
    </citation>
    <scope>NUCLEOTIDE SEQUENCE</scope>
    <source>
        <strain evidence="2">CYS-01</strain>
    </source>
</reference>
<protein>
    <submittedName>
        <fullName evidence="2">DUF4838 domain-containing protein</fullName>
    </submittedName>
</protein>
<proteinExistence type="predicted"/>
<dbReference type="PANTHER" id="PTHR47406:SF2">
    <property type="entry name" value="ALPHA GLUCURONIDASE N-TERMINAL DOMAIN-CONTAINING PROTEIN"/>
    <property type="match status" value="1"/>
</dbReference>
<keyword evidence="3" id="KW-1185">Reference proteome</keyword>
<gene>
    <name evidence="2" type="ORF">MMF97_03740</name>
</gene>
<keyword evidence="1" id="KW-0732">Signal</keyword>
<evidence type="ECO:0000313" key="2">
    <source>
        <dbReference type="EMBL" id="MCJ0741813.1"/>
    </source>
</evidence>
<dbReference type="RefSeq" id="WP_243359315.1">
    <property type="nucleotide sequence ID" value="NZ_JALGBH010000001.1"/>
</dbReference>
<comment type="caution">
    <text evidence="2">The sequence shown here is derived from an EMBL/GenBank/DDBJ whole genome shotgun (WGS) entry which is preliminary data.</text>
</comment>
<dbReference type="Proteomes" id="UP001165460">
    <property type="component" value="Unassembled WGS sequence"/>
</dbReference>
<sequence>MFKKLLFLLITQLLLVGCANSKDFVLYRNNSALPLVIATTQHELRAATQFQQLFKIATGKNIEVKNNGTNIGDRKNIALVIDPDFNPDSFRIYIEENTLYIKAIDLNQLLTGISIFFSDYVGLTQFDTPKTFSNLTEIKVDQSLNYTSKYDFEYREPYFAQNFNPDFRHWNSTQSIEDKWALWGHNIAKAIKVTPQMLAKINGKTNDEQFDFSSKELEKALSDYISQKLENDPGVNHFMIMPNDNEIVCLCEVCKKEGNTENNASPAVFALLNRLADKFPKAVFFSSAYVTTQTPPKTKLKTNTGVMISTMSFPKGIILEKSPKIASINRIFDDWKAITDKIYLWDYAINFDNYFEFYPTLLIQQQNLIYYKSKGVNGVFMHGSDEGNFVAFGDLKAYIYAQLFKNVKTDIEKEIKLFFNKQYPKTGVILSNYYLNTEQTALKSNKAIDIYGGIQQFKNKYLNLIDLNNLFNNISTLYPSADVEEQKKLNLVLASVSFQELELLRTNGVSENGYAIPANNASVSINEQTTAALKSFKDFSAACNLKTYNEAGLSVIDYLKQWQNLLNQPYRNLLYGKSLKVLSKLDEDYPIIKMLNDGAFGFTDYYNNWLISTVEPLKVEMATQDVSEASWLEMHFLVDKKHRIYAPESVVLTLDGKSQEYKLKEEDFTSPTGIQKIRVPVKIPKTTQSVTLSVKKKPEFEKRAIACDEIIFN</sequence>
<evidence type="ECO:0000313" key="3">
    <source>
        <dbReference type="Proteomes" id="UP001165460"/>
    </source>
</evidence>
<organism evidence="2 3">
    <name type="scientific">Pedobacter montanisoli</name>
    <dbReference type="NCBI Taxonomy" id="2923277"/>
    <lineage>
        <taxon>Bacteria</taxon>
        <taxon>Pseudomonadati</taxon>
        <taxon>Bacteroidota</taxon>
        <taxon>Sphingobacteriia</taxon>
        <taxon>Sphingobacteriales</taxon>
        <taxon>Sphingobacteriaceae</taxon>
        <taxon>Pedobacter</taxon>
    </lineage>
</organism>
<feature type="chain" id="PRO_5047017733" evidence="1">
    <location>
        <begin position="22"/>
        <end position="713"/>
    </location>
</feature>
<dbReference type="PROSITE" id="PS51257">
    <property type="entry name" value="PROKAR_LIPOPROTEIN"/>
    <property type="match status" value="1"/>
</dbReference>
<dbReference type="InterPro" id="IPR032287">
    <property type="entry name" value="DUF4838"/>
</dbReference>
<dbReference type="PANTHER" id="PTHR47406">
    <property type="entry name" value="COAGULATION FACTOR 5/8 TYPE, C-TERMINAL"/>
    <property type="match status" value="1"/>
</dbReference>
<feature type="signal peptide" evidence="1">
    <location>
        <begin position="1"/>
        <end position="21"/>
    </location>
</feature>
<dbReference type="Pfam" id="PF16126">
    <property type="entry name" value="DUF4838"/>
    <property type="match status" value="1"/>
</dbReference>
<evidence type="ECO:0000256" key="1">
    <source>
        <dbReference type="SAM" id="SignalP"/>
    </source>
</evidence>
<name>A0ABS9ZTH3_9SPHI</name>